<sequence>MQPSAAVVIEAADDPASGVADERARRRGVPPKLGGGLGVNKPPLNGHRARPRSEDKPRTQGRRGTGVRPRRRGLGTGGACADAHAFLRGISLNQAHNHEAVQKLLTDFKSTPAKDRFRFTDTSSSPVTCVAA</sequence>
<name>A0A9D4PS40_RHISA</name>
<protein>
    <submittedName>
        <fullName evidence="2">Uncharacterized protein</fullName>
    </submittedName>
</protein>
<organism evidence="2 3">
    <name type="scientific">Rhipicephalus sanguineus</name>
    <name type="common">Brown dog tick</name>
    <name type="synonym">Ixodes sanguineus</name>
    <dbReference type="NCBI Taxonomy" id="34632"/>
    <lineage>
        <taxon>Eukaryota</taxon>
        <taxon>Metazoa</taxon>
        <taxon>Ecdysozoa</taxon>
        <taxon>Arthropoda</taxon>
        <taxon>Chelicerata</taxon>
        <taxon>Arachnida</taxon>
        <taxon>Acari</taxon>
        <taxon>Parasitiformes</taxon>
        <taxon>Ixodida</taxon>
        <taxon>Ixodoidea</taxon>
        <taxon>Ixodidae</taxon>
        <taxon>Rhipicephalinae</taxon>
        <taxon>Rhipicephalus</taxon>
        <taxon>Rhipicephalus</taxon>
    </lineage>
</organism>
<reference evidence="2" key="1">
    <citation type="journal article" date="2020" name="Cell">
        <title>Large-Scale Comparative Analyses of Tick Genomes Elucidate Their Genetic Diversity and Vector Capacities.</title>
        <authorList>
            <consortium name="Tick Genome and Microbiome Consortium (TIGMIC)"/>
            <person name="Jia N."/>
            <person name="Wang J."/>
            <person name="Shi W."/>
            <person name="Du L."/>
            <person name="Sun Y."/>
            <person name="Zhan W."/>
            <person name="Jiang J.F."/>
            <person name="Wang Q."/>
            <person name="Zhang B."/>
            <person name="Ji P."/>
            <person name="Bell-Sakyi L."/>
            <person name="Cui X.M."/>
            <person name="Yuan T.T."/>
            <person name="Jiang B.G."/>
            <person name="Yang W.F."/>
            <person name="Lam T.T."/>
            <person name="Chang Q.C."/>
            <person name="Ding S.J."/>
            <person name="Wang X.J."/>
            <person name="Zhu J.G."/>
            <person name="Ruan X.D."/>
            <person name="Zhao L."/>
            <person name="Wei J.T."/>
            <person name="Ye R.Z."/>
            <person name="Que T.C."/>
            <person name="Du C.H."/>
            <person name="Zhou Y.H."/>
            <person name="Cheng J.X."/>
            <person name="Dai P.F."/>
            <person name="Guo W.B."/>
            <person name="Han X.H."/>
            <person name="Huang E.J."/>
            <person name="Li L.F."/>
            <person name="Wei W."/>
            <person name="Gao Y.C."/>
            <person name="Liu J.Z."/>
            <person name="Shao H.Z."/>
            <person name="Wang X."/>
            <person name="Wang C.C."/>
            <person name="Yang T.C."/>
            <person name="Huo Q.B."/>
            <person name="Li W."/>
            <person name="Chen H.Y."/>
            <person name="Chen S.E."/>
            <person name="Zhou L.G."/>
            <person name="Ni X.B."/>
            <person name="Tian J.H."/>
            <person name="Sheng Y."/>
            <person name="Liu T."/>
            <person name="Pan Y.S."/>
            <person name="Xia L.Y."/>
            <person name="Li J."/>
            <person name="Zhao F."/>
            <person name="Cao W.C."/>
        </authorList>
    </citation>
    <scope>NUCLEOTIDE SEQUENCE</scope>
    <source>
        <strain evidence="2">Rsan-2018</strain>
    </source>
</reference>
<dbReference type="EMBL" id="JABSTV010001251">
    <property type="protein sequence ID" value="KAH7950780.1"/>
    <property type="molecule type" value="Genomic_DNA"/>
</dbReference>
<gene>
    <name evidence="2" type="ORF">HPB52_001464</name>
</gene>
<dbReference type="Proteomes" id="UP000821837">
    <property type="component" value="Chromosome 5"/>
</dbReference>
<evidence type="ECO:0000313" key="2">
    <source>
        <dbReference type="EMBL" id="KAH7950780.1"/>
    </source>
</evidence>
<feature type="region of interest" description="Disordered" evidence="1">
    <location>
        <begin position="1"/>
        <end position="78"/>
    </location>
</feature>
<accession>A0A9D4PS40</accession>
<evidence type="ECO:0000256" key="1">
    <source>
        <dbReference type="SAM" id="MobiDB-lite"/>
    </source>
</evidence>
<comment type="caution">
    <text evidence="2">The sequence shown here is derived from an EMBL/GenBank/DDBJ whole genome shotgun (WGS) entry which is preliminary data.</text>
</comment>
<reference evidence="2" key="2">
    <citation type="submission" date="2021-09" db="EMBL/GenBank/DDBJ databases">
        <authorList>
            <person name="Jia N."/>
            <person name="Wang J."/>
            <person name="Shi W."/>
            <person name="Du L."/>
            <person name="Sun Y."/>
            <person name="Zhan W."/>
            <person name="Jiang J."/>
            <person name="Wang Q."/>
            <person name="Zhang B."/>
            <person name="Ji P."/>
            <person name="Sakyi L.B."/>
            <person name="Cui X."/>
            <person name="Yuan T."/>
            <person name="Jiang B."/>
            <person name="Yang W."/>
            <person name="Lam T.T.-Y."/>
            <person name="Chang Q."/>
            <person name="Ding S."/>
            <person name="Wang X."/>
            <person name="Zhu J."/>
            <person name="Ruan X."/>
            <person name="Zhao L."/>
            <person name="Wei J."/>
            <person name="Que T."/>
            <person name="Du C."/>
            <person name="Cheng J."/>
            <person name="Dai P."/>
            <person name="Han X."/>
            <person name="Huang E."/>
            <person name="Gao Y."/>
            <person name="Liu J."/>
            <person name="Shao H."/>
            <person name="Ye R."/>
            <person name="Li L."/>
            <person name="Wei W."/>
            <person name="Wang X."/>
            <person name="Wang C."/>
            <person name="Huo Q."/>
            <person name="Li W."/>
            <person name="Guo W."/>
            <person name="Chen H."/>
            <person name="Chen S."/>
            <person name="Zhou L."/>
            <person name="Zhou L."/>
            <person name="Ni X."/>
            <person name="Tian J."/>
            <person name="Zhou Y."/>
            <person name="Sheng Y."/>
            <person name="Liu T."/>
            <person name="Pan Y."/>
            <person name="Xia L."/>
            <person name="Li J."/>
            <person name="Zhao F."/>
            <person name="Cao W."/>
        </authorList>
    </citation>
    <scope>NUCLEOTIDE SEQUENCE</scope>
    <source>
        <strain evidence="2">Rsan-2018</strain>
        <tissue evidence="2">Larvae</tissue>
    </source>
</reference>
<keyword evidence="3" id="KW-1185">Reference proteome</keyword>
<evidence type="ECO:0000313" key="3">
    <source>
        <dbReference type="Proteomes" id="UP000821837"/>
    </source>
</evidence>
<dbReference type="AlphaFoldDB" id="A0A9D4PS40"/>
<proteinExistence type="predicted"/>